<accession>A0ABW8MRN9</accession>
<keyword evidence="2" id="KW-1185">Reference proteome</keyword>
<gene>
    <name evidence="1" type="ORF">ABH943_006041</name>
</gene>
<name>A0ABW8MRN9_9BURK</name>
<dbReference type="RefSeq" id="WP_404610956.1">
    <property type="nucleotide sequence ID" value="NZ_JBIYDN010000023.1"/>
</dbReference>
<organism evidence="1 2">
    <name type="scientific">Caballeronia udeis</name>
    <dbReference type="NCBI Taxonomy" id="1232866"/>
    <lineage>
        <taxon>Bacteria</taxon>
        <taxon>Pseudomonadati</taxon>
        <taxon>Pseudomonadota</taxon>
        <taxon>Betaproteobacteria</taxon>
        <taxon>Burkholderiales</taxon>
        <taxon>Burkholderiaceae</taxon>
        <taxon>Caballeronia</taxon>
    </lineage>
</organism>
<comment type="caution">
    <text evidence="1">The sequence shown here is derived from an EMBL/GenBank/DDBJ whole genome shotgun (WGS) entry which is preliminary data.</text>
</comment>
<proteinExistence type="predicted"/>
<sequence>MSIPYFTELFTDLPIQLRKLVAKIESHADLRIEVEVSDQQTMACEFGKRTARILIPDTGPPRGASVFHELLHLKRYFVDGVPKLIYCDDEHEFEDDDDARTPRLFARLDNQIEHLFIVPRELARYRSERRYWEARMGALLTDPMLPDDGALVAWEFVHRVLKSGVLSDAAQAQVHQRGLGDACDRFHQAVEESKEAATLCLFETFAPAKLPRACLDYFDQPHEIPLASMKRPAI</sequence>
<dbReference type="Proteomes" id="UP001620514">
    <property type="component" value="Unassembled WGS sequence"/>
</dbReference>
<evidence type="ECO:0008006" key="3">
    <source>
        <dbReference type="Google" id="ProtNLM"/>
    </source>
</evidence>
<evidence type="ECO:0000313" key="1">
    <source>
        <dbReference type="EMBL" id="MFK4446009.1"/>
    </source>
</evidence>
<dbReference type="EMBL" id="JBIYDN010000023">
    <property type="protein sequence ID" value="MFK4446009.1"/>
    <property type="molecule type" value="Genomic_DNA"/>
</dbReference>
<evidence type="ECO:0000313" key="2">
    <source>
        <dbReference type="Proteomes" id="UP001620514"/>
    </source>
</evidence>
<reference evidence="1 2" key="1">
    <citation type="submission" date="2024-11" db="EMBL/GenBank/DDBJ databases">
        <title>Using genomics to understand microbial adaptation to soil warming.</title>
        <authorList>
            <person name="Deangelis K.M. PhD."/>
        </authorList>
    </citation>
    <scope>NUCLEOTIDE SEQUENCE [LARGE SCALE GENOMIC DNA]</scope>
    <source>
        <strain evidence="1 2">GAS97</strain>
    </source>
</reference>
<protein>
    <recommendedName>
        <fullName evidence="3">IrrE N-terminal-like domain-containing protein</fullName>
    </recommendedName>
</protein>